<accession>A0AAU7ZRR6</accession>
<proteinExistence type="predicted"/>
<reference evidence="1" key="2">
    <citation type="journal article" date="2024" name="Environ. Microbiol.">
        <title>Genome analysis and description of Tunturibacter gen. nov. expands the diversity of Terriglobia in tundra soils.</title>
        <authorList>
            <person name="Messyasz A."/>
            <person name="Mannisto M.K."/>
            <person name="Kerkhof L.J."/>
            <person name="Haggblom M.M."/>
        </authorList>
    </citation>
    <scope>NUCLEOTIDE SEQUENCE</scope>
    <source>
        <strain evidence="1">X5P6</strain>
    </source>
</reference>
<name>A0AAU7ZRR6_9BACT</name>
<protein>
    <submittedName>
        <fullName evidence="1">Uncharacterized protein</fullName>
    </submittedName>
</protein>
<organism evidence="1">
    <name type="scientific">Tunturiibacter psychrotolerans</name>
    <dbReference type="NCBI Taxonomy" id="3069686"/>
    <lineage>
        <taxon>Bacteria</taxon>
        <taxon>Pseudomonadati</taxon>
        <taxon>Acidobacteriota</taxon>
        <taxon>Terriglobia</taxon>
        <taxon>Terriglobales</taxon>
        <taxon>Acidobacteriaceae</taxon>
        <taxon>Tunturiibacter</taxon>
    </lineage>
</organism>
<gene>
    <name evidence="1" type="ORF">RBB77_01585</name>
</gene>
<dbReference type="KEGG" id="tpsc:RBB77_01585"/>
<evidence type="ECO:0000313" key="1">
    <source>
        <dbReference type="EMBL" id="XCB33601.1"/>
    </source>
</evidence>
<dbReference type="EMBL" id="CP132942">
    <property type="protein sequence ID" value="XCB33601.1"/>
    <property type="molecule type" value="Genomic_DNA"/>
</dbReference>
<sequence>MANPVPNPVQRLRYFDGEYLRSYDFTDEQSYHIELRRLMNLKLHLHGIIEGLEITLDADSVSGGPSFYSITEGMAIDRTGREIIVPAPYSLTNVLTAPGLTAQDYEVWICYQETQTGLPAAGYLDCNVKNQNTRLQEGFQVYLKPVNGPGLVADCSGVQLGIITLTSSSLGWAVSNPRRWGRRYVGVRAQSVIAPDQIDAENDPFDITALTTPVTDHPLAGYLDIHPGAFDRGNVIVRKNLLVGDDFVLNSSDKSKVSYSANLPTFTPPITGDVKISNDLFLQGNFYGYNPASGQWYGLQQYIQGLTPVVQTGNASITITVPGAVPSPPVASGTVTVVVNSMLPAVTKPLQILVALTEIDWVDPKTLETDWLKPATVTSQFTVSVAGPSIPPPPAPSINLTISATVGPVVLDSSSVVQVPIKSVSVSYMVVFTP</sequence>
<dbReference type="RefSeq" id="WP_353064439.1">
    <property type="nucleotide sequence ID" value="NZ_CP132942.1"/>
</dbReference>
<dbReference type="AlphaFoldDB" id="A0AAU7ZRR6"/>
<reference evidence="1" key="1">
    <citation type="submission" date="2023-08" db="EMBL/GenBank/DDBJ databases">
        <authorList>
            <person name="Messyasz A."/>
            <person name="Mannisto M.K."/>
            <person name="Kerkhof L.J."/>
            <person name="Haggblom M."/>
        </authorList>
    </citation>
    <scope>NUCLEOTIDE SEQUENCE</scope>
    <source>
        <strain evidence="1">X5P6</strain>
    </source>
</reference>